<dbReference type="InterPro" id="IPR050502">
    <property type="entry name" value="Euk_RNA-bind_prot"/>
</dbReference>
<reference evidence="3" key="1">
    <citation type="submission" date="2021-05" db="EMBL/GenBank/DDBJ databases">
        <authorList>
            <person name="Pietrasiak N."/>
            <person name="Ward R."/>
            <person name="Stajich J.E."/>
            <person name="Kurbessoian T."/>
        </authorList>
    </citation>
    <scope>NUCLEOTIDE SEQUENCE</scope>
    <source>
        <strain evidence="3">HA4357-MV3</strain>
    </source>
</reference>
<dbReference type="InterPro" id="IPR035979">
    <property type="entry name" value="RBD_domain_sf"/>
</dbReference>
<accession>A0A9E3LT61</accession>
<keyword evidence="1" id="KW-0694">RNA-binding</keyword>
<dbReference type="PANTHER" id="PTHR48025">
    <property type="entry name" value="OS02G0815200 PROTEIN"/>
    <property type="match status" value="1"/>
</dbReference>
<name>A0A9E3LT61_9NOST</name>
<dbReference type="InterPro" id="IPR012677">
    <property type="entry name" value="Nucleotide-bd_a/b_plait_sf"/>
</dbReference>
<sequence length="83" mass="9415">MSIYVSNLSDEIEENDLKRIFSEYGYVNKIQISLNQKTGEKRGFAVVEMATGTEEAEAIRALRGIELMGYSLKVNRAMTEYSI</sequence>
<evidence type="ECO:0000313" key="3">
    <source>
        <dbReference type="EMBL" id="MBW4432238.1"/>
    </source>
</evidence>
<organism evidence="3 4">
    <name type="scientific">Pelatocladus maniniholoensis HA4357-MV3</name>
    <dbReference type="NCBI Taxonomy" id="1117104"/>
    <lineage>
        <taxon>Bacteria</taxon>
        <taxon>Bacillati</taxon>
        <taxon>Cyanobacteriota</taxon>
        <taxon>Cyanophyceae</taxon>
        <taxon>Nostocales</taxon>
        <taxon>Nostocaceae</taxon>
        <taxon>Pelatocladus</taxon>
    </lineage>
</organism>
<evidence type="ECO:0000313" key="4">
    <source>
        <dbReference type="Proteomes" id="UP000813215"/>
    </source>
</evidence>
<dbReference type="GO" id="GO:0003723">
    <property type="term" value="F:RNA binding"/>
    <property type="evidence" value="ECO:0007669"/>
    <property type="project" value="UniProtKB-KW"/>
</dbReference>
<dbReference type="InterPro" id="IPR000504">
    <property type="entry name" value="RRM_dom"/>
</dbReference>
<dbReference type="SUPFAM" id="SSF54928">
    <property type="entry name" value="RNA-binding domain, RBD"/>
    <property type="match status" value="1"/>
</dbReference>
<comment type="caution">
    <text evidence="3">The sequence shown here is derived from an EMBL/GenBank/DDBJ whole genome shotgun (WGS) entry which is preliminary data.</text>
</comment>
<dbReference type="SMART" id="SM00360">
    <property type="entry name" value="RRM"/>
    <property type="match status" value="1"/>
</dbReference>
<dbReference type="Gene3D" id="3.30.70.330">
    <property type="match status" value="1"/>
</dbReference>
<dbReference type="PROSITE" id="PS50102">
    <property type="entry name" value="RRM"/>
    <property type="match status" value="1"/>
</dbReference>
<dbReference type="EMBL" id="JAHHHW010000083">
    <property type="protein sequence ID" value="MBW4432238.1"/>
    <property type="molecule type" value="Genomic_DNA"/>
</dbReference>
<feature type="domain" description="RRM" evidence="2">
    <location>
        <begin position="1"/>
        <end position="79"/>
    </location>
</feature>
<dbReference type="Pfam" id="PF00076">
    <property type="entry name" value="RRM_1"/>
    <property type="match status" value="1"/>
</dbReference>
<dbReference type="PANTHER" id="PTHR48025:SF1">
    <property type="entry name" value="RRM DOMAIN-CONTAINING PROTEIN"/>
    <property type="match status" value="1"/>
</dbReference>
<dbReference type="Proteomes" id="UP000813215">
    <property type="component" value="Unassembled WGS sequence"/>
</dbReference>
<gene>
    <name evidence="3" type="ORF">KME28_11020</name>
</gene>
<reference evidence="3" key="2">
    <citation type="journal article" date="2022" name="Microbiol. Resour. Announc.">
        <title>Metagenome Sequencing to Explore Phylogenomics of Terrestrial Cyanobacteria.</title>
        <authorList>
            <person name="Ward R.D."/>
            <person name="Stajich J.E."/>
            <person name="Johansen J.R."/>
            <person name="Huntemann M."/>
            <person name="Clum A."/>
            <person name="Foster B."/>
            <person name="Foster B."/>
            <person name="Roux S."/>
            <person name="Palaniappan K."/>
            <person name="Varghese N."/>
            <person name="Mukherjee S."/>
            <person name="Reddy T.B.K."/>
            <person name="Daum C."/>
            <person name="Copeland A."/>
            <person name="Chen I.A."/>
            <person name="Ivanova N.N."/>
            <person name="Kyrpides N.C."/>
            <person name="Shapiro N."/>
            <person name="Eloe-Fadrosh E.A."/>
            <person name="Pietrasiak N."/>
        </authorList>
    </citation>
    <scope>NUCLEOTIDE SEQUENCE</scope>
    <source>
        <strain evidence="3">HA4357-MV3</strain>
    </source>
</reference>
<dbReference type="AlphaFoldDB" id="A0A9E3LT61"/>
<proteinExistence type="predicted"/>
<protein>
    <submittedName>
        <fullName evidence="3">RNA-binding protein</fullName>
    </submittedName>
</protein>
<evidence type="ECO:0000259" key="2">
    <source>
        <dbReference type="PROSITE" id="PS50102"/>
    </source>
</evidence>
<evidence type="ECO:0000256" key="1">
    <source>
        <dbReference type="ARBA" id="ARBA00022884"/>
    </source>
</evidence>